<feature type="compositionally biased region" description="Polar residues" evidence="5">
    <location>
        <begin position="334"/>
        <end position="343"/>
    </location>
</feature>
<accession>A0A067NP48</accession>
<sequence length="451" mass="49737">MPALILPSFPIIFALAFFFQPTSVAAAKGPCPDPYLDPKNDECNPLRYIPGIPIAVIAAILLVSVGLLQTWLTFKHGAKFMLAMVIGCFTFALGIGLRVGVHNDPHALNLYIAQSLFVLLSPCAFIASTYALLGHLATYLDCGDLLPLVRPSRITIAFVTSDVVTFLIQAGGGGVLASSREPKTIDLGNNMFLGGLILQLISFIIFSLILFWFLFRVYTRRPDIWTIDSHKSWWNDWRTLTVAFTVTCIGILIRSVFRTAEKAEGFGGPLSTSETMFYALDTLPLFIAVAVFVPFWPGRFISDTPITKQNLPHTSIPFERLGRDKRRDEENTRPLHTSSQLKQPHTKDTYSKEVDTTPPADDKIHRVDPQNAAAQKPHEPHKPLDLPPQAKQGYASTERGAYDSVSSNKPYEMSGKDQRYGGMNEKMGEISQAGEGPEGSQKGGRKPEGKA</sequence>
<feature type="transmembrane region" description="Helical" evidence="6">
    <location>
        <begin position="154"/>
        <end position="176"/>
    </location>
</feature>
<protein>
    <recommendedName>
        <fullName evidence="10">RTA1-domain-containing protein</fullName>
    </recommendedName>
</protein>
<dbReference type="VEuPathDB" id="FungiDB:PLEOSDRAFT_176186"/>
<keyword evidence="3 6" id="KW-1133">Transmembrane helix</keyword>
<feature type="transmembrane region" description="Helical" evidence="6">
    <location>
        <begin position="277"/>
        <end position="296"/>
    </location>
</feature>
<dbReference type="PANTHER" id="PTHR31465">
    <property type="entry name" value="PROTEIN RTA1-RELATED"/>
    <property type="match status" value="1"/>
</dbReference>
<feature type="transmembrane region" description="Helical" evidence="6">
    <location>
        <begin position="196"/>
        <end position="218"/>
    </location>
</feature>
<evidence type="ECO:0000256" key="1">
    <source>
        <dbReference type="ARBA" id="ARBA00004141"/>
    </source>
</evidence>
<comment type="subcellular location">
    <subcellularLocation>
        <location evidence="1">Membrane</location>
        <topology evidence="1">Multi-pass membrane protein</topology>
    </subcellularLocation>
</comment>
<feature type="region of interest" description="Disordered" evidence="5">
    <location>
        <begin position="312"/>
        <end position="451"/>
    </location>
</feature>
<feature type="transmembrane region" description="Helical" evidence="6">
    <location>
        <begin position="239"/>
        <end position="257"/>
    </location>
</feature>
<feature type="compositionally biased region" description="Basic and acidic residues" evidence="5">
    <location>
        <begin position="345"/>
        <end position="368"/>
    </location>
</feature>
<feature type="transmembrane region" description="Helical" evidence="6">
    <location>
        <begin position="80"/>
        <end position="99"/>
    </location>
</feature>
<dbReference type="STRING" id="1137138.A0A067NP48"/>
<feature type="transmembrane region" description="Helical" evidence="6">
    <location>
        <begin position="50"/>
        <end position="68"/>
    </location>
</feature>
<feature type="transmembrane region" description="Helical" evidence="6">
    <location>
        <begin position="111"/>
        <end position="133"/>
    </location>
</feature>
<feature type="compositionally biased region" description="Basic and acidic residues" evidence="5">
    <location>
        <begin position="320"/>
        <end position="333"/>
    </location>
</feature>
<proteinExistence type="predicted"/>
<evidence type="ECO:0000256" key="6">
    <source>
        <dbReference type="SAM" id="Phobius"/>
    </source>
</evidence>
<dbReference type="InterPro" id="IPR007568">
    <property type="entry name" value="RTA1"/>
</dbReference>
<evidence type="ECO:0000313" key="8">
    <source>
        <dbReference type="EMBL" id="KDQ29818.1"/>
    </source>
</evidence>
<dbReference type="Pfam" id="PF04479">
    <property type="entry name" value="RTA1"/>
    <property type="match status" value="1"/>
</dbReference>
<dbReference type="Proteomes" id="UP000027073">
    <property type="component" value="Unassembled WGS sequence"/>
</dbReference>
<dbReference type="EMBL" id="KL198007">
    <property type="protein sequence ID" value="KDQ29818.1"/>
    <property type="molecule type" value="Genomic_DNA"/>
</dbReference>
<evidence type="ECO:0008006" key="10">
    <source>
        <dbReference type="Google" id="ProtNLM"/>
    </source>
</evidence>
<evidence type="ECO:0000256" key="7">
    <source>
        <dbReference type="SAM" id="SignalP"/>
    </source>
</evidence>
<keyword evidence="4 6" id="KW-0472">Membrane</keyword>
<feature type="chain" id="PRO_5001646825" description="RTA1-domain-containing protein" evidence="7">
    <location>
        <begin position="27"/>
        <end position="451"/>
    </location>
</feature>
<gene>
    <name evidence="8" type="ORF">PLEOSDRAFT_176186</name>
</gene>
<dbReference type="HOGENOM" id="CLU_607088_0_0_1"/>
<evidence type="ECO:0000313" key="9">
    <source>
        <dbReference type="Proteomes" id="UP000027073"/>
    </source>
</evidence>
<feature type="signal peptide" evidence="7">
    <location>
        <begin position="1"/>
        <end position="26"/>
    </location>
</feature>
<evidence type="ECO:0000256" key="3">
    <source>
        <dbReference type="ARBA" id="ARBA00022989"/>
    </source>
</evidence>
<keyword evidence="2 6" id="KW-0812">Transmembrane</keyword>
<name>A0A067NP48_PLEO1</name>
<organism evidence="8 9">
    <name type="scientific">Pleurotus ostreatus (strain PC15)</name>
    <name type="common">Oyster mushroom</name>
    <dbReference type="NCBI Taxonomy" id="1137138"/>
    <lineage>
        <taxon>Eukaryota</taxon>
        <taxon>Fungi</taxon>
        <taxon>Dikarya</taxon>
        <taxon>Basidiomycota</taxon>
        <taxon>Agaricomycotina</taxon>
        <taxon>Agaricomycetes</taxon>
        <taxon>Agaricomycetidae</taxon>
        <taxon>Agaricales</taxon>
        <taxon>Pleurotineae</taxon>
        <taxon>Pleurotaceae</taxon>
        <taxon>Pleurotus</taxon>
    </lineage>
</organism>
<reference evidence="9" key="1">
    <citation type="journal article" date="2014" name="Proc. Natl. Acad. Sci. U.S.A.">
        <title>Extensive sampling of basidiomycete genomes demonstrates inadequacy of the white-rot/brown-rot paradigm for wood decay fungi.</title>
        <authorList>
            <person name="Riley R."/>
            <person name="Salamov A.A."/>
            <person name="Brown D.W."/>
            <person name="Nagy L.G."/>
            <person name="Floudas D."/>
            <person name="Held B.W."/>
            <person name="Levasseur A."/>
            <person name="Lombard V."/>
            <person name="Morin E."/>
            <person name="Otillar R."/>
            <person name="Lindquist E.A."/>
            <person name="Sun H."/>
            <person name="LaButti K.M."/>
            <person name="Schmutz J."/>
            <person name="Jabbour D."/>
            <person name="Luo H."/>
            <person name="Baker S.E."/>
            <person name="Pisabarro A.G."/>
            <person name="Walton J.D."/>
            <person name="Blanchette R.A."/>
            <person name="Henrissat B."/>
            <person name="Martin F."/>
            <person name="Cullen D."/>
            <person name="Hibbett D.S."/>
            <person name="Grigoriev I.V."/>
        </authorList>
    </citation>
    <scope>NUCLEOTIDE SEQUENCE [LARGE SCALE GENOMIC DNA]</scope>
    <source>
        <strain evidence="9">PC15</strain>
    </source>
</reference>
<dbReference type="OrthoDB" id="2687798at2759"/>
<evidence type="ECO:0000256" key="5">
    <source>
        <dbReference type="SAM" id="MobiDB-lite"/>
    </source>
</evidence>
<evidence type="ECO:0000256" key="2">
    <source>
        <dbReference type="ARBA" id="ARBA00022692"/>
    </source>
</evidence>
<keyword evidence="7" id="KW-0732">Signal</keyword>
<dbReference type="AlphaFoldDB" id="A0A067NP48"/>
<dbReference type="InParanoid" id="A0A067NP48"/>
<evidence type="ECO:0000256" key="4">
    <source>
        <dbReference type="ARBA" id="ARBA00023136"/>
    </source>
</evidence>
<dbReference type="GO" id="GO:0016020">
    <property type="term" value="C:membrane"/>
    <property type="evidence" value="ECO:0007669"/>
    <property type="project" value="UniProtKB-SubCell"/>
</dbReference>
<dbReference type="PANTHER" id="PTHR31465:SF1">
    <property type="entry name" value="PROTEIN RTA1-RELATED"/>
    <property type="match status" value="1"/>
</dbReference>